<dbReference type="NCBIfam" id="TIGR00254">
    <property type="entry name" value="GGDEF"/>
    <property type="match status" value="1"/>
</dbReference>
<dbReference type="PANTHER" id="PTHR45138">
    <property type="entry name" value="REGULATORY COMPONENTS OF SENSORY TRANSDUCTION SYSTEM"/>
    <property type="match status" value="1"/>
</dbReference>
<proteinExistence type="predicted"/>
<keyword evidence="1" id="KW-0812">Transmembrane</keyword>
<sequence>MSLKKKFLSVFFIFSFILTLVGFNFYQVSLETQKINKNYMQQKESVTSLYQRRDFIKSLLLIDDYQKFMQEEQKLKIIDKELKKTDVFKGVNDLEVLENKILSLHKENLKLNLDFSETYKKEKSTRHVMRDIVYKGENYNETKVLGEVIYNSKEAIFQYRDQKHFDRWQQAIYTLRKVATTSNLIAHTKEYHKISQTISEVLLFQETILAETENSMKTYNNILKMVDSNVRLLESDVNKSIEKTNKNMQKKLIITLLIILFFFIALGIFIHIQLIKPLGILKKSTREISKKNFDHKITLDKNDEIGELANDFNIMVNNLKSRYWNLEEIVKERTKKLQDSNFNLLKEIHKREKIEKVLKNQVMTDELTGLFNRRAAYSFLSDEIKQGHSLTICYLDIDDFKKINDNFGHKEGDRYLKEFSSILKLNLRQEDHIFRVEGDEFIAAFPNKHKEDVEIFFEKRVLIDLRSKLDIEFSYGLLEFSKDKKMSLDEVIKRIDESMYKNKTEKKQRTPLPLNPSFLS</sequence>
<dbReference type="Gene3D" id="3.30.70.270">
    <property type="match status" value="1"/>
</dbReference>
<dbReference type="InterPro" id="IPR003660">
    <property type="entry name" value="HAMP_dom"/>
</dbReference>
<evidence type="ECO:0000313" key="4">
    <source>
        <dbReference type="EMBL" id="REI41814.1"/>
    </source>
</evidence>
<accession>A0ABX9KI22</accession>
<evidence type="ECO:0000313" key="5">
    <source>
        <dbReference type="Proteomes" id="UP000263486"/>
    </source>
</evidence>
<dbReference type="Pfam" id="PF00672">
    <property type="entry name" value="HAMP"/>
    <property type="match status" value="1"/>
</dbReference>
<keyword evidence="1" id="KW-1133">Transmembrane helix</keyword>
<dbReference type="InterPro" id="IPR050469">
    <property type="entry name" value="Diguanylate_Cyclase"/>
</dbReference>
<dbReference type="Proteomes" id="UP000263486">
    <property type="component" value="Unassembled WGS sequence"/>
</dbReference>
<dbReference type="InterPro" id="IPR000160">
    <property type="entry name" value="GGDEF_dom"/>
</dbReference>
<comment type="caution">
    <text evidence="4">The sequence shown here is derived from an EMBL/GenBank/DDBJ whole genome shotgun (WGS) entry which is preliminary data.</text>
</comment>
<dbReference type="InterPro" id="IPR043128">
    <property type="entry name" value="Rev_trsase/Diguanyl_cyclase"/>
</dbReference>
<dbReference type="PROSITE" id="PS50885">
    <property type="entry name" value="HAMP"/>
    <property type="match status" value="1"/>
</dbReference>
<name>A0ABX9KI22_9FUSO</name>
<evidence type="ECO:0000256" key="1">
    <source>
        <dbReference type="SAM" id="Phobius"/>
    </source>
</evidence>
<dbReference type="CDD" id="cd01949">
    <property type="entry name" value="GGDEF"/>
    <property type="match status" value="1"/>
</dbReference>
<evidence type="ECO:0000259" key="2">
    <source>
        <dbReference type="PROSITE" id="PS50885"/>
    </source>
</evidence>
<dbReference type="PROSITE" id="PS50887">
    <property type="entry name" value="GGDEF"/>
    <property type="match status" value="1"/>
</dbReference>
<reference evidence="4 5" key="1">
    <citation type="submission" date="2018-08" db="EMBL/GenBank/DDBJ databases">
        <title>Draft genome sequence of Psychrilyobacter sp. strain SD5 isolated from Black Sea water.</title>
        <authorList>
            <person name="Yadav S."/>
            <person name="Villanueva L."/>
            <person name="Damste J.S.S."/>
        </authorList>
    </citation>
    <scope>NUCLEOTIDE SEQUENCE [LARGE SCALE GENOMIC DNA]</scope>
    <source>
        <strain evidence="4 5">SD5</strain>
    </source>
</reference>
<feature type="domain" description="GGDEF" evidence="3">
    <location>
        <begin position="388"/>
        <end position="515"/>
    </location>
</feature>
<dbReference type="SMART" id="SM00304">
    <property type="entry name" value="HAMP"/>
    <property type="match status" value="1"/>
</dbReference>
<organism evidence="4 5">
    <name type="scientific">Psychrilyobacter piezotolerans</name>
    <dbReference type="NCBI Taxonomy" id="2293438"/>
    <lineage>
        <taxon>Bacteria</taxon>
        <taxon>Fusobacteriati</taxon>
        <taxon>Fusobacteriota</taxon>
        <taxon>Fusobacteriia</taxon>
        <taxon>Fusobacteriales</taxon>
        <taxon>Fusobacteriaceae</taxon>
        <taxon>Psychrilyobacter</taxon>
    </lineage>
</organism>
<dbReference type="SUPFAM" id="SSF55073">
    <property type="entry name" value="Nucleotide cyclase"/>
    <property type="match status" value="1"/>
</dbReference>
<gene>
    <name evidence="4" type="ORF">DYH56_05215</name>
</gene>
<keyword evidence="5" id="KW-1185">Reference proteome</keyword>
<evidence type="ECO:0000259" key="3">
    <source>
        <dbReference type="PROSITE" id="PS50887"/>
    </source>
</evidence>
<dbReference type="SUPFAM" id="SSF158472">
    <property type="entry name" value="HAMP domain-like"/>
    <property type="match status" value="1"/>
</dbReference>
<protein>
    <submittedName>
        <fullName evidence="4">Diguanylate cyclase</fullName>
    </submittedName>
</protein>
<feature type="transmembrane region" description="Helical" evidence="1">
    <location>
        <begin position="252"/>
        <end position="274"/>
    </location>
</feature>
<dbReference type="PANTHER" id="PTHR45138:SF6">
    <property type="entry name" value="DIGUANYLATE CYCLASE DGCN"/>
    <property type="match status" value="1"/>
</dbReference>
<feature type="domain" description="HAMP" evidence="2">
    <location>
        <begin position="272"/>
        <end position="324"/>
    </location>
</feature>
<dbReference type="SMART" id="SM00267">
    <property type="entry name" value="GGDEF"/>
    <property type="match status" value="1"/>
</dbReference>
<dbReference type="InterPro" id="IPR029787">
    <property type="entry name" value="Nucleotide_cyclase"/>
</dbReference>
<dbReference type="EMBL" id="QUAJ01000007">
    <property type="protein sequence ID" value="REI41814.1"/>
    <property type="molecule type" value="Genomic_DNA"/>
</dbReference>
<dbReference type="Gene3D" id="6.10.340.10">
    <property type="match status" value="1"/>
</dbReference>
<keyword evidence="1" id="KW-0472">Membrane</keyword>
<feature type="transmembrane region" description="Helical" evidence="1">
    <location>
        <begin position="7"/>
        <end position="26"/>
    </location>
</feature>
<dbReference type="Pfam" id="PF00990">
    <property type="entry name" value="GGDEF"/>
    <property type="match status" value="1"/>
</dbReference>
<dbReference type="RefSeq" id="WP_114641811.1">
    <property type="nucleotide sequence ID" value="NZ_JAACIO010000006.1"/>
</dbReference>
<dbReference type="CDD" id="cd06225">
    <property type="entry name" value="HAMP"/>
    <property type="match status" value="1"/>
</dbReference>